<dbReference type="RefSeq" id="YP_009638611.1">
    <property type="nucleotide sequence ID" value="NC_042338.1"/>
</dbReference>
<name>I6XHT5_9CAUD</name>
<dbReference type="Pfam" id="PF24128">
    <property type="entry name" value="Phage_zn_bind_4"/>
    <property type="match status" value="1"/>
</dbReference>
<keyword evidence="2" id="KW-1185">Reference proteome</keyword>
<dbReference type="KEGG" id="vg:40235366"/>
<dbReference type="InterPro" id="IPR057391">
    <property type="entry name" value="Zn-bd_phage_4"/>
</dbReference>
<organism evidence="1 2">
    <name type="scientific">Mycobacterium phage MacnCheese</name>
    <dbReference type="NCBI Taxonomy" id="2927982"/>
    <lineage>
        <taxon>Viruses</taxon>
        <taxon>Duplodnaviria</taxon>
        <taxon>Heunggongvirae</taxon>
        <taxon>Uroviricota</taxon>
        <taxon>Caudoviricetes</taxon>
        <taxon>Weiservirinae</taxon>
        <taxon>Keshuvirus</taxon>
        <taxon>Keshuvirus macncheese</taxon>
    </lineage>
</organism>
<protein>
    <submittedName>
        <fullName evidence="1">Uncharacterized protein</fullName>
    </submittedName>
</protein>
<gene>
    <name evidence="1" type="primary">53</name>
    <name evidence="1" type="ORF">MACNCHEESE_53</name>
</gene>
<evidence type="ECO:0000313" key="2">
    <source>
        <dbReference type="Proteomes" id="UP000009002"/>
    </source>
</evidence>
<accession>I6XHT5</accession>
<proteinExistence type="predicted"/>
<sequence length="47" mass="5086">MSFCIAFGAKPPRALADGREIADDCLDCQRPDNTCPGHPLSRKAINL</sequence>
<reference evidence="2" key="1">
    <citation type="submission" date="2012-05" db="EMBL/GenBank/DDBJ databases">
        <authorList>
            <person name="Everding T.M."/>
            <person name="Alkanani M.S."/>
            <person name="Bell A.C."/>
            <person name="Bohner A."/>
            <person name="Burghgraef A.L."/>
            <person name="DeVries J.T."/>
            <person name="Hooker S.J."/>
            <person name="Jansma C.A."/>
            <person name="Lang J.M."/>
            <person name="Lin J.Y."/>
            <person name="Newhof J.T."/>
            <person name="Noyes I.C.B."/>
            <person name="Schultz L.N."/>
            <person name="Stewart S.L."/>
            <person name="VandeHaar P.S."/>
            <person name="Vasquez J.A."/>
            <person name="Veldkamp K.L."/>
            <person name="Venema K.M."/>
            <person name="Westra V.A."/>
            <person name="Wrobel K.E."/>
            <person name="Harris A.D."/>
            <person name="Wertz J.T."/>
            <person name="DeJong R.J."/>
            <person name="Buck G.A."/>
            <person name="Campbell R."/>
            <person name="Carvalho M.R."/>
            <person name="Johnson A."/>
            <person name="Kettlewell J.M."/>
            <person name="Lee V."/>
            <person name="Loviza R."/>
            <person name="Renner D."/>
            <person name="Serrano M.G."/>
            <person name="Voegtly L.J."/>
            <person name="Walstead R."/>
            <person name="Wang Y.P."/>
            <person name="Bradley K.W."/>
            <person name="Khaja R."/>
            <person name="Lewis M.F."/>
            <person name="Barker L.P."/>
            <person name="Asai D.J."/>
            <person name="Bowman C.A."/>
            <person name="Russell D.A."/>
            <person name="Pope W.H."/>
            <person name="Jacobs-Sera D."/>
            <person name="Hendrix R.W."/>
            <person name="Hatfull G.F."/>
        </authorList>
    </citation>
    <scope>NUCLEOTIDE SEQUENCE [LARGE SCALE GENOMIC DNA]</scope>
</reference>
<dbReference type="GeneID" id="40235366"/>
<dbReference type="EMBL" id="JX042579">
    <property type="protein sequence ID" value="AFN37744.1"/>
    <property type="molecule type" value="Genomic_DNA"/>
</dbReference>
<dbReference type="Proteomes" id="UP000009002">
    <property type="component" value="Segment"/>
</dbReference>
<evidence type="ECO:0000313" key="1">
    <source>
        <dbReference type="EMBL" id="AFN37744.1"/>
    </source>
</evidence>